<feature type="domain" description="GGDEF" evidence="3">
    <location>
        <begin position="262"/>
        <end position="397"/>
    </location>
</feature>
<dbReference type="InterPro" id="IPR000160">
    <property type="entry name" value="GGDEF_dom"/>
</dbReference>
<sequence>MILFVLSMAIMNIGLGYSLAVLLSDAPLISPTLVKRLLTVTSKAPKVEPAVETVPLTVADLPAIWHERLTAANLPPESFVEGLLLHLYLAATPYREQLLTAEVRGRHALSRLDQPAESQLLTDVRTLHHNWRTTLDEVLQIIRQFADRLLDETPIVSQLELLLEEQLTALDRLGHDLQQIDLAKEPELGARQILAQLAASVELLHRGRDGWQHLLGKQLRGGNQKTLPSQPLYLDSLTGQISRVGMESLFHLWWAEDPQRLRLVSCALVDIDRLARLNDRLGPRAGDRILAAAAELLCGGIRTDRGFDRLVRYSGQQFLLFFGDTGPRNAGSALERIRQSLEAVTLDYEGTELDLSISAGIAAIQRNDTLDLFLARLNRSLQDAKLHGRNRTSVDEGEGPQLIADPQYYPVRAKCVRIEQA</sequence>
<protein>
    <recommendedName>
        <fullName evidence="1">diguanylate cyclase</fullName>
        <ecNumber evidence="1">2.7.7.65</ecNumber>
    </recommendedName>
</protein>
<dbReference type="EC" id="2.7.7.65" evidence="1"/>
<dbReference type="KEGG" id="aagg:ETAA8_48370"/>
<evidence type="ECO:0000256" key="1">
    <source>
        <dbReference type="ARBA" id="ARBA00012528"/>
    </source>
</evidence>
<dbReference type="Proteomes" id="UP000315017">
    <property type="component" value="Chromosome"/>
</dbReference>
<keyword evidence="5" id="KW-1185">Reference proteome</keyword>
<gene>
    <name evidence="4" type="primary">ydeH</name>
    <name evidence="4" type="ORF">ETAA8_48370</name>
</gene>
<dbReference type="SMART" id="SM00267">
    <property type="entry name" value="GGDEF"/>
    <property type="match status" value="1"/>
</dbReference>
<dbReference type="PROSITE" id="PS50887">
    <property type="entry name" value="GGDEF"/>
    <property type="match status" value="1"/>
</dbReference>
<reference evidence="4 5" key="1">
    <citation type="submission" date="2019-02" db="EMBL/GenBank/DDBJ databases">
        <title>Deep-cultivation of Planctomycetes and their phenomic and genomic characterization uncovers novel biology.</title>
        <authorList>
            <person name="Wiegand S."/>
            <person name="Jogler M."/>
            <person name="Boedeker C."/>
            <person name="Pinto D."/>
            <person name="Vollmers J."/>
            <person name="Rivas-Marin E."/>
            <person name="Kohn T."/>
            <person name="Peeters S.H."/>
            <person name="Heuer A."/>
            <person name="Rast P."/>
            <person name="Oberbeckmann S."/>
            <person name="Bunk B."/>
            <person name="Jeske O."/>
            <person name="Meyerdierks A."/>
            <person name="Storesund J.E."/>
            <person name="Kallscheuer N."/>
            <person name="Luecker S."/>
            <person name="Lage O.M."/>
            <person name="Pohl T."/>
            <person name="Merkel B.J."/>
            <person name="Hornburger P."/>
            <person name="Mueller R.-W."/>
            <person name="Bruemmer F."/>
            <person name="Labrenz M."/>
            <person name="Spormann A.M."/>
            <person name="Op den Camp H."/>
            <person name="Overmann J."/>
            <person name="Amann R."/>
            <person name="Jetten M.S.M."/>
            <person name="Mascher T."/>
            <person name="Medema M.H."/>
            <person name="Devos D.P."/>
            <person name="Kaster A.-K."/>
            <person name="Ovreas L."/>
            <person name="Rohde M."/>
            <person name="Galperin M.Y."/>
            <person name="Jogler C."/>
        </authorList>
    </citation>
    <scope>NUCLEOTIDE SEQUENCE [LARGE SCALE GENOMIC DNA]</scope>
    <source>
        <strain evidence="4 5">ETA_A8</strain>
    </source>
</reference>
<comment type="catalytic activity">
    <reaction evidence="2">
        <text>2 GTP = 3',3'-c-di-GMP + 2 diphosphate</text>
        <dbReference type="Rhea" id="RHEA:24898"/>
        <dbReference type="ChEBI" id="CHEBI:33019"/>
        <dbReference type="ChEBI" id="CHEBI:37565"/>
        <dbReference type="ChEBI" id="CHEBI:58805"/>
        <dbReference type="EC" id="2.7.7.65"/>
    </reaction>
</comment>
<dbReference type="NCBIfam" id="TIGR00254">
    <property type="entry name" value="GGDEF"/>
    <property type="match status" value="1"/>
</dbReference>
<dbReference type="InterPro" id="IPR029787">
    <property type="entry name" value="Nucleotide_cyclase"/>
</dbReference>
<evidence type="ECO:0000256" key="2">
    <source>
        <dbReference type="ARBA" id="ARBA00034247"/>
    </source>
</evidence>
<dbReference type="PANTHER" id="PTHR45138:SF9">
    <property type="entry name" value="DIGUANYLATE CYCLASE DGCM-RELATED"/>
    <property type="match status" value="1"/>
</dbReference>
<keyword evidence="4" id="KW-0808">Transferase</keyword>
<dbReference type="InterPro" id="IPR050469">
    <property type="entry name" value="Diguanylate_Cyclase"/>
</dbReference>
<organism evidence="4 5">
    <name type="scientific">Anatilimnocola aggregata</name>
    <dbReference type="NCBI Taxonomy" id="2528021"/>
    <lineage>
        <taxon>Bacteria</taxon>
        <taxon>Pseudomonadati</taxon>
        <taxon>Planctomycetota</taxon>
        <taxon>Planctomycetia</taxon>
        <taxon>Pirellulales</taxon>
        <taxon>Pirellulaceae</taxon>
        <taxon>Anatilimnocola</taxon>
    </lineage>
</organism>
<dbReference type="AlphaFoldDB" id="A0A517YHN4"/>
<evidence type="ECO:0000313" key="5">
    <source>
        <dbReference type="Proteomes" id="UP000315017"/>
    </source>
</evidence>
<dbReference type="CDD" id="cd01949">
    <property type="entry name" value="GGDEF"/>
    <property type="match status" value="1"/>
</dbReference>
<name>A0A517YHN4_9BACT</name>
<accession>A0A517YHN4</accession>
<proteinExistence type="predicted"/>
<dbReference type="EMBL" id="CP036274">
    <property type="protein sequence ID" value="QDU29722.1"/>
    <property type="molecule type" value="Genomic_DNA"/>
</dbReference>
<dbReference type="InterPro" id="IPR043128">
    <property type="entry name" value="Rev_trsase/Diguanyl_cyclase"/>
</dbReference>
<dbReference type="PANTHER" id="PTHR45138">
    <property type="entry name" value="REGULATORY COMPONENTS OF SENSORY TRANSDUCTION SYSTEM"/>
    <property type="match status" value="1"/>
</dbReference>
<dbReference type="SUPFAM" id="SSF55073">
    <property type="entry name" value="Nucleotide cyclase"/>
    <property type="match status" value="1"/>
</dbReference>
<evidence type="ECO:0000313" key="4">
    <source>
        <dbReference type="EMBL" id="QDU29722.1"/>
    </source>
</evidence>
<dbReference type="Gene3D" id="3.30.70.270">
    <property type="match status" value="1"/>
</dbReference>
<dbReference type="GO" id="GO:0052621">
    <property type="term" value="F:diguanylate cyclase activity"/>
    <property type="evidence" value="ECO:0007669"/>
    <property type="project" value="UniProtKB-EC"/>
</dbReference>
<evidence type="ECO:0000259" key="3">
    <source>
        <dbReference type="PROSITE" id="PS50887"/>
    </source>
</evidence>
<dbReference type="RefSeq" id="WP_202921215.1">
    <property type="nucleotide sequence ID" value="NZ_CP036274.1"/>
</dbReference>
<dbReference type="Pfam" id="PF00990">
    <property type="entry name" value="GGDEF"/>
    <property type="match status" value="1"/>
</dbReference>
<keyword evidence="4" id="KW-0548">Nucleotidyltransferase</keyword>